<dbReference type="PROSITE" id="PS00624">
    <property type="entry name" value="GMC_OXRED_2"/>
    <property type="match status" value="1"/>
</dbReference>
<evidence type="ECO:0000256" key="5">
    <source>
        <dbReference type="ARBA" id="ARBA00022827"/>
    </source>
</evidence>
<protein>
    <submittedName>
        <fullName evidence="11">GMC oxidoreductase</fullName>
    </submittedName>
</protein>
<dbReference type="Pfam" id="PF00732">
    <property type="entry name" value="GMC_oxred_N"/>
    <property type="match status" value="1"/>
</dbReference>
<dbReference type="InterPro" id="IPR012132">
    <property type="entry name" value="GMC_OxRdtase"/>
</dbReference>
<proteinExistence type="inferred from homology"/>
<evidence type="ECO:0000256" key="2">
    <source>
        <dbReference type="ARBA" id="ARBA00010790"/>
    </source>
</evidence>
<dbReference type="PANTHER" id="PTHR11552:SF201">
    <property type="entry name" value="GLUCOSE-METHANOL-CHOLINE OXIDOREDUCTASE N-TERMINAL DOMAIN-CONTAINING PROTEIN"/>
    <property type="match status" value="1"/>
</dbReference>
<dbReference type="SUPFAM" id="SSF54373">
    <property type="entry name" value="FAD-linked reductases, C-terminal domain"/>
    <property type="match status" value="1"/>
</dbReference>
<evidence type="ECO:0000313" key="11">
    <source>
        <dbReference type="EMBL" id="PFH50977.1"/>
    </source>
</evidence>
<feature type="active site" description="Proton donor" evidence="8">
    <location>
        <position position="597"/>
    </location>
</feature>
<accession>A0A2A9NRT0</accession>
<dbReference type="Proteomes" id="UP000242287">
    <property type="component" value="Unassembled WGS sequence"/>
</dbReference>
<keyword evidence="12" id="KW-1185">Reference proteome</keyword>
<dbReference type="AlphaFoldDB" id="A0A2A9NRT0"/>
<dbReference type="SUPFAM" id="SSF51905">
    <property type="entry name" value="FAD/NAD(P)-binding domain"/>
    <property type="match status" value="1"/>
</dbReference>
<dbReference type="Gene3D" id="3.50.50.60">
    <property type="entry name" value="FAD/NAD(P)-binding domain"/>
    <property type="match status" value="1"/>
</dbReference>
<reference evidence="11 12" key="1">
    <citation type="submission" date="2014-02" db="EMBL/GenBank/DDBJ databases">
        <title>Transposable element dynamics among asymbiotic and ectomycorrhizal Amanita fungi.</title>
        <authorList>
            <consortium name="DOE Joint Genome Institute"/>
            <person name="Hess J."/>
            <person name="Skrede I."/>
            <person name="Wolfe B."/>
            <person name="LaButti K."/>
            <person name="Ohm R.A."/>
            <person name="Grigoriev I.V."/>
            <person name="Pringle A."/>
        </authorList>
    </citation>
    <scope>NUCLEOTIDE SEQUENCE [LARGE SCALE GENOMIC DNA]</scope>
    <source>
        <strain evidence="11 12">SKay4041</strain>
    </source>
</reference>
<keyword evidence="5 9" id="KW-0274">FAD</keyword>
<dbReference type="Pfam" id="PF05199">
    <property type="entry name" value="GMC_oxred_C"/>
    <property type="match status" value="1"/>
</dbReference>
<evidence type="ECO:0000256" key="4">
    <source>
        <dbReference type="ARBA" id="ARBA00022729"/>
    </source>
</evidence>
<dbReference type="PANTHER" id="PTHR11552">
    <property type="entry name" value="GLUCOSE-METHANOL-CHOLINE GMC OXIDOREDUCTASE"/>
    <property type="match status" value="1"/>
</dbReference>
<evidence type="ECO:0000256" key="9">
    <source>
        <dbReference type="PIRSR" id="PIRSR000137-2"/>
    </source>
</evidence>
<evidence type="ECO:0000256" key="1">
    <source>
        <dbReference type="ARBA" id="ARBA00001974"/>
    </source>
</evidence>
<feature type="binding site" evidence="9">
    <location>
        <position position="303"/>
    </location>
    <ligand>
        <name>FAD</name>
        <dbReference type="ChEBI" id="CHEBI:57692"/>
    </ligand>
</feature>
<dbReference type="InterPro" id="IPR007867">
    <property type="entry name" value="GMC_OxRtase_C"/>
</dbReference>
<feature type="active site" description="Proton acceptor" evidence="8">
    <location>
        <position position="640"/>
    </location>
</feature>
<dbReference type="OrthoDB" id="269227at2759"/>
<organism evidence="11 12">
    <name type="scientific">Amanita thiersii Skay4041</name>
    <dbReference type="NCBI Taxonomy" id="703135"/>
    <lineage>
        <taxon>Eukaryota</taxon>
        <taxon>Fungi</taxon>
        <taxon>Dikarya</taxon>
        <taxon>Basidiomycota</taxon>
        <taxon>Agaricomycotina</taxon>
        <taxon>Agaricomycetes</taxon>
        <taxon>Agaricomycetidae</taxon>
        <taxon>Agaricales</taxon>
        <taxon>Pluteineae</taxon>
        <taxon>Amanitaceae</taxon>
        <taxon>Amanita</taxon>
    </lineage>
</organism>
<feature type="binding site" evidence="9">
    <location>
        <position position="140"/>
    </location>
    <ligand>
        <name>FAD</name>
        <dbReference type="ChEBI" id="CHEBI:57692"/>
    </ligand>
</feature>
<sequence>MADILWNLDDTLSAEDAHKIFTQAEEKVHSMPYKTLSVDDLLSEKESLGGHGRRHGRDSFDYIVIGGGTAGLILASRLAQNDPTITVCVIEAGVLRTDCLITVPGLFGKSLRKPEYDWSYKTVKQPELHDKEVLCSAGRVLGGSSGINYMIRMRASRHEYDAWSQFAPDQGWNWKGLLPSFKDQEQYVRPRWGSSQVFPGVTQEQYEAAKKEEPLYRGYKGAIWSTHNEVYTDLLVPTIKTLNSLGIRTNIKPSHGDSTGMFNIDTAINRTSGERCYSVDALKVSSEAPSPIPNLLVLTGLHVNKILFKPTTHGKPVTADGVEVRATSKHTIHFYANREVIVSTGTYSTPRILEFSGIGNPKILKKFGITTVVDLPGVGENFQDHPTIVTDYTVKEGVNTLDRLRIDPAYKSAQIDEYLTKRTGAYATVVSAYGFIKLDKFLSSAEITELKAQLDKEIAQVTNEFHKKQLAIRRKYLDNPEVGDVEIIMVPKAFATIPPADKTSYLSLLTCLPHTVSRGSTHISGADPTAPPDINPNYLTSKFDTKVLVKVTQFLRKITQSGELANIVTGPSTPPASVKTDAEIENFIRHKLITMQHPSSTASMAPRELGGVVDSNLRVYGTTNVRVADLSVIPLHIAAHTLDTVYAIGEKAFHIISGKN</sequence>
<keyword evidence="3" id="KW-0285">Flavoprotein</keyword>
<evidence type="ECO:0000256" key="3">
    <source>
        <dbReference type="ARBA" id="ARBA00022630"/>
    </source>
</evidence>
<name>A0A2A9NRT0_9AGAR</name>
<dbReference type="InterPro" id="IPR036188">
    <property type="entry name" value="FAD/NAD-bd_sf"/>
</dbReference>
<gene>
    <name evidence="11" type="ORF">AMATHDRAFT_60190</name>
</gene>
<comment type="similarity">
    <text evidence="2">Belongs to the GMC oxidoreductase family.</text>
</comment>
<evidence type="ECO:0000256" key="7">
    <source>
        <dbReference type="ARBA" id="ARBA00023180"/>
    </source>
</evidence>
<evidence type="ECO:0000256" key="8">
    <source>
        <dbReference type="PIRSR" id="PIRSR000137-1"/>
    </source>
</evidence>
<dbReference type="Gene3D" id="3.30.560.10">
    <property type="entry name" value="Glucose Oxidase, domain 3"/>
    <property type="match status" value="1"/>
</dbReference>
<evidence type="ECO:0000259" key="10">
    <source>
        <dbReference type="PROSITE" id="PS00624"/>
    </source>
</evidence>
<evidence type="ECO:0000313" key="12">
    <source>
        <dbReference type="Proteomes" id="UP000242287"/>
    </source>
</evidence>
<feature type="domain" description="Glucose-methanol-choline oxidoreductase N-terminal" evidence="10">
    <location>
        <begin position="345"/>
        <end position="359"/>
    </location>
</feature>
<evidence type="ECO:0000256" key="6">
    <source>
        <dbReference type="ARBA" id="ARBA00023002"/>
    </source>
</evidence>
<dbReference type="GO" id="GO:0050660">
    <property type="term" value="F:flavin adenine dinucleotide binding"/>
    <property type="evidence" value="ECO:0007669"/>
    <property type="project" value="InterPro"/>
</dbReference>
<keyword evidence="6" id="KW-0560">Oxidoreductase</keyword>
<dbReference type="GO" id="GO:0016614">
    <property type="term" value="F:oxidoreductase activity, acting on CH-OH group of donors"/>
    <property type="evidence" value="ECO:0007669"/>
    <property type="project" value="InterPro"/>
</dbReference>
<dbReference type="STRING" id="703135.A0A2A9NRT0"/>
<keyword evidence="4" id="KW-0732">Signal</keyword>
<comment type="cofactor">
    <cofactor evidence="1 9">
        <name>FAD</name>
        <dbReference type="ChEBI" id="CHEBI:57692"/>
    </cofactor>
</comment>
<dbReference type="PIRSF" id="PIRSF000137">
    <property type="entry name" value="Alcohol_oxidase"/>
    <property type="match status" value="1"/>
</dbReference>
<dbReference type="EMBL" id="KZ301994">
    <property type="protein sequence ID" value="PFH50977.1"/>
    <property type="molecule type" value="Genomic_DNA"/>
</dbReference>
<keyword evidence="7" id="KW-0325">Glycoprotein</keyword>
<dbReference type="InterPro" id="IPR000172">
    <property type="entry name" value="GMC_OxRdtase_N"/>
</dbReference>